<geneLocation type="plasmid" evidence="2">
    <name>pdsyz</name>
</geneLocation>
<proteinExistence type="predicted"/>
<keyword evidence="1" id="KW-0614">Plasmid</keyword>
<dbReference type="EMBL" id="CP030151">
    <property type="protein sequence ID" value="AWX74677.1"/>
    <property type="molecule type" value="Genomic_DNA"/>
</dbReference>
<gene>
    <name evidence="1" type="ORF">BVDSYZ_21780</name>
</gene>
<reference evidence="1 2" key="1">
    <citation type="submission" date="2018-06" db="EMBL/GenBank/DDBJ databases">
        <title>Complete Genome Sequence of Bacillus velezensis DSYZ, a Plant Growth-Promoting Rhizobacterium with Antifungal Activity.</title>
        <authorList>
            <person name="Du B."/>
            <person name="Ding Y."/>
            <person name="Liu K."/>
            <person name="Yao L."/>
            <person name="Wang C."/>
            <person name="Li H."/>
            <person name="Liu H."/>
        </authorList>
    </citation>
    <scope>NUCLEOTIDE SEQUENCE [LARGE SCALE GENOMIC DNA]</scope>
    <source>
        <strain evidence="1 2">DSYZ</strain>
        <plasmid evidence="2">pdsyz</plasmid>
    </source>
</reference>
<dbReference type="RefSeq" id="WP_105322189.1">
    <property type="nucleotide sequence ID" value="NZ_CP026611.1"/>
</dbReference>
<evidence type="ECO:0000313" key="2">
    <source>
        <dbReference type="Proteomes" id="UP000250069"/>
    </source>
</evidence>
<dbReference type="Proteomes" id="UP000250069">
    <property type="component" value="Plasmid pdsyz"/>
</dbReference>
<accession>A0ABC8DG04</accession>
<sequence length="93" mass="10923">MYIVQTLYDIDNNGIESDVRVFAKQVNAINFAKIEKDDLIKEIFEKEIPEVEEQEPLDNDVVYSCVVQGCEDYWRVSVEKMSVQDESPIQKYR</sequence>
<organism evidence="1 2">
    <name type="scientific">Bacillus velezensis</name>
    <dbReference type="NCBI Taxonomy" id="492670"/>
    <lineage>
        <taxon>Bacteria</taxon>
        <taxon>Bacillati</taxon>
        <taxon>Bacillota</taxon>
        <taxon>Bacilli</taxon>
        <taxon>Bacillales</taxon>
        <taxon>Bacillaceae</taxon>
        <taxon>Bacillus</taxon>
        <taxon>Bacillus amyloliquefaciens group</taxon>
    </lineage>
</organism>
<protein>
    <submittedName>
        <fullName evidence="1">Uncharacterized protein</fullName>
    </submittedName>
</protein>
<evidence type="ECO:0000313" key="1">
    <source>
        <dbReference type="EMBL" id="AWX74677.1"/>
    </source>
</evidence>
<name>A0ABC8DG04_BACVE</name>
<dbReference type="AlphaFoldDB" id="A0ABC8DG04"/>